<evidence type="ECO:0000313" key="1">
    <source>
        <dbReference type="EMBL" id="GAA2637674.1"/>
    </source>
</evidence>
<dbReference type="EMBL" id="BAAASJ010000033">
    <property type="protein sequence ID" value="GAA2637674.1"/>
    <property type="molecule type" value="Genomic_DNA"/>
</dbReference>
<name>A0ABN3QX64_9ACTN</name>
<sequence length="109" mass="11794">MQPPRSASRFSRLALTSFSGPSVLATWPHLAGERRGTSPSGPTAARMANSVGPIADVEAKLAPHRLAEPWLGTDPEQSAHILSHDRLVGRADDVEHKPTTSNFRLRHAQ</sequence>
<reference evidence="1 2" key="1">
    <citation type="journal article" date="2019" name="Int. J. Syst. Evol. Microbiol.">
        <title>The Global Catalogue of Microorganisms (GCM) 10K type strain sequencing project: providing services to taxonomists for standard genome sequencing and annotation.</title>
        <authorList>
            <consortium name="The Broad Institute Genomics Platform"/>
            <consortium name="The Broad Institute Genome Sequencing Center for Infectious Disease"/>
            <person name="Wu L."/>
            <person name="Ma J."/>
        </authorList>
    </citation>
    <scope>NUCLEOTIDE SEQUENCE [LARGE SCALE GENOMIC DNA]</scope>
    <source>
        <strain evidence="1 2">JCM 4524</strain>
    </source>
</reference>
<accession>A0ABN3QX64</accession>
<evidence type="ECO:0000313" key="2">
    <source>
        <dbReference type="Proteomes" id="UP001500151"/>
    </source>
</evidence>
<gene>
    <name evidence="1" type="ORF">GCM10010307_35440</name>
</gene>
<proteinExistence type="predicted"/>
<comment type="caution">
    <text evidence="1">The sequence shown here is derived from an EMBL/GenBank/DDBJ whole genome shotgun (WGS) entry which is preliminary data.</text>
</comment>
<organism evidence="1 2">
    <name type="scientific">Streptomyces vastus</name>
    <dbReference type="NCBI Taxonomy" id="285451"/>
    <lineage>
        <taxon>Bacteria</taxon>
        <taxon>Bacillati</taxon>
        <taxon>Actinomycetota</taxon>
        <taxon>Actinomycetes</taxon>
        <taxon>Kitasatosporales</taxon>
        <taxon>Streptomycetaceae</taxon>
        <taxon>Streptomyces</taxon>
    </lineage>
</organism>
<protein>
    <submittedName>
        <fullName evidence="1">Uncharacterized protein</fullName>
    </submittedName>
</protein>
<dbReference type="Proteomes" id="UP001500151">
    <property type="component" value="Unassembled WGS sequence"/>
</dbReference>
<keyword evidence="2" id="KW-1185">Reference proteome</keyword>